<evidence type="ECO:0000313" key="1">
    <source>
        <dbReference type="EMBL" id="QDT41946.1"/>
    </source>
</evidence>
<evidence type="ECO:0000313" key="2">
    <source>
        <dbReference type="Proteomes" id="UP000317171"/>
    </source>
</evidence>
<name>A0A517RDK7_9PLAN</name>
<accession>A0A517RDK7</accession>
<dbReference type="AlphaFoldDB" id="A0A517RDK7"/>
<keyword evidence="2" id="KW-1185">Reference proteome</keyword>
<dbReference type="KEGG" id="gaz:Pan241w_20260"/>
<reference evidence="1 2" key="1">
    <citation type="submission" date="2019-02" db="EMBL/GenBank/DDBJ databases">
        <title>Deep-cultivation of Planctomycetes and their phenomic and genomic characterization uncovers novel biology.</title>
        <authorList>
            <person name="Wiegand S."/>
            <person name="Jogler M."/>
            <person name="Boedeker C."/>
            <person name="Pinto D."/>
            <person name="Vollmers J."/>
            <person name="Rivas-Marin E."/>
            <person name="Kohn T."/>
            <person name="Peeters S.H."/>
            <person name="Heuer A."/>
            <person name="Rast P."/>
            <person name="Oberbeckmann S."/>
            <person name="Bunk B."/>
            <person name="Jeske O."/>
            <person name="Meyerdierks A."/>
            <person name="Storesund J.E."/>
            <person name="Kallscheuer N."/>
            <person name="Luecker S."/>
            <person name="Lage O.M."/>
            <person name="Pohl T."/>
            <person name="Merkel B.J."/>
            <person name="Hornburger P."/>
            <person name="Mueller R.-W."/>
            <person name="Bruemmer F."/>
            <person name="Labrenz M."/>
            <person name="Spormann A.M."/>
            <person name="Op den Camp H."/>
            <person name="Overmann J."/>
            <person name="Amann R."/>
            <person name="Jetten M.S.M."/>
            <person name="Mascher T."/>
            <person name="Medema M.H."/>
            <person name="Devos D.P."/>
            <person name="Kaster A.-K."/>
            <person name="Ovreas L."/>
            <person name="Rohde M."/>
            <person name="Galperin M.Y."/>
            <person name="Jogler C."/>
        </authorList>
    </citation>
    <scope>NUCLEOTIDE SEQUENCE [LARGE SCALE GENOMIC DNA]</scope>
    <source>
        <strain evidence="1 2">Pan241w</strain>
    </source>
</reference>
<organism evidence="1 2">
    <name type="scientific">Gimesia alba</name>
    <dbReference type="NCBI Taxonomy" id="2527973"/>
    <lineage>
        <taxon>Bacteria</taxon>
        <taxon>Pseudomonadati</taxon>
        <taxon>Planctomycetota</taxon>
        <taxon>Planctomycetia</taxon>
        <taxon>Planctomycetales</taxon>
        <taxon>Planctomycetaceae</taxon>
        <taxon>Gimesia</taxon>
    </lineage>
</organism>
<gene>
    <name evidence="1" type="ORF">Pan241w_20260</name>
</gene>
<dbReference type="Proteomes" id="UP000317171">
    <property type="component" value="Chromosome"/>
</dbReference>
<sequence length="150" mass="17240">MGFFSKYFNRFQPQEYSDPELGVMISDRDGNWNGKFTLQPSGKAVPFSIPGAPGIPPGDQLDFMRQVRDRFAEVEMQLGKTMFQGIDPRNEGASPEEVFSHMKLTEIFFSNLGVSPFKWEIWYENDLDQAGHAFCVEMRDWKYDGFSMNG</sequence>
<dbReference type="EMBL" id="CP036269">
    <property type="protein sequence ID" value="QDT41946.1"/>
    <property type="molecule type" value="Genomic_DNA"/>
</dbReference>
<protein>
    <submittedName>
        <fullName evidence="1">Uncharacterized protein</fullName>
    </submittedName>
</protein>
<proteinExistence type="predicted"/>